<dbReference type="InterPro" id="IPR027417">
    <property type="entry name" value="P-loop_NTPase"/>
</dbReference>
<dbReference type="SUPFAM" id="SSF52540">
    <property type="entry name" value="P-loop containing nucleoside triphosphate hydrolases"/>
    <property type="match status" value="1"/>
</dbReference>
<dbReference type="FunFam" id="3.40.50.300:FF:000221">
    <property type="entry name" value="Multidrug ABC transporter ATP-binding protein"/>
    <property type="match status" value="1"/>
</dbReference>
<evidence type="ECO:0000256" key="2">
    <source>
        <dbReference type="ARBA" id="ARBA00022448"/>
    </source>
</evidence>
<evidence type="ECO:0000313" key="13">
    <source>
        <dbReference type="EMBL" id="CUH83818.1"/>
    </source>
</evidence>
<dbReference type="RefSeq" id="WP_076399943.1">
    <property type="nucleotide sequence ID" value="NZ_CYSF01000006.1"/>
</dbReference>
<keyword evidence="3" id="KW-1003">Cell membrane</keyword>
<feature type="domain" description="ABC transmembrane type-1" evidence="12">
    <location>
        <begin position="62"/>
        <end position="344"/>
    </location>
</feature>
<organism evidence="13 14">
    <name type="scientific">Thalassovita mediterranea</name>
    <dbReference type="NCBI Taxonomy" id="340021"/>
    <lineage>
        <taxon>Bacteria</taxon>
        <taxon>Pseudomonadati</taxon>
        <taxon>Pseudomonadota</taxon>
        <taxon>Alphaproteobacteria</taxon>
        <taxon>Rhodobacterales</taxon>
        <taxon>Roseobacteraceae</taxon>
        <taxon>Thalassovita</taxon>
    </lineage>
</organism>
<dbReference type="PANTHER" id="PTHR43394:SF1">
    <property type="entry name" value="ATP-BINDING CASSETTE SUB-FAMILY B MEMBER 10, MITOCHONDRIAL"/>
    <property type="match status" value="1"/>
</dbReference>
<evidence type="ECO:0000313" key="14">
    <source>
        <dbReference type="Proteomes" id="UP000051681"/>
    </source>
</evidence>
<feature type="region of interest" description="Disordered" evidence="9">
    <location>
        <begin position="617"/>
        <end position="654"/>
    </location>
</feature>
<keyword evidence="8 10" id="KW-0472">Membrane</keyword>
<evidence type="ECO:0000256" key="9">
    <source>
        <dbReference type="SAM" id="MobiDB-lite"/>
    </source>
</evidence>
<dbReference type="AlphaFoldDB" id="A0A0P1GNJ5"/>
<evidence type="ECO:0000256" key="1">
    <source>
        <dbReference type="ARBA" id="ARBA00004651"/>
    </source>
</evidence>
<evidence type="ECO:0000259" key="11">
    <source>
        <dbReference type="PROSITE" id="PS50893"/>
    </source>
</evidence>
<dbReference type="GO" id="GO:0005524">
    <property type="term" value="F:ATP binding"/>
    <property type="evidence" value="ECO:0007669"/>
    <property type="project" value="UniProtKB-KW"/>
</dbReference>
<feature type="transmembrane region" description="Helical" evidence="10">
    <location>
        <begin position="97"/>
        <end position="114"/>
    </location>
</feature>
<feature type="domain" description="ABC transporter" evidence="11">
    <location>
        <begin position="378"/>
        <end position="611"/>
    </location>
</feature>
<protein>
    <submittedName>
        <fullName evidence="13">Lipid A export ATP-binding/permease protein MsbA</fullName>
        <ecNumber evidence="13">3.6.3.-</ecNumber>
    </submittedName>
</protein>
<reference evidence="13 14" key="1">
    <citation type="submission" date="2015-09" db="EMBL/GenBank/DDBJ databases">
        <authorList>
            <consortium name="Swine Surveillance"/>
        </authorList>
    </citation>
    <scope>NUCLEOTIDE SEQUENCE [LARGE SCALE GENOMIC DNA]</scope>
    <source>
        <strain evidence="13 14">CECT 8383</strain>
    </source>
</reference>
<dbReference type="InterPro" id="IPR003439">
    <property type="entry name" value="ABC_transporter-like_ATP-bd"/>
</dbReference>
<keyword evidence="13" id="KW-0378">Hydrolase</keyword>
<evidence type="ECO:0000256" key="4">
    <source>
        <dbReference type="ARBA" id="ARBA00022692"/>
    </source>
</evidence>
<keyword evidence="2" id="KW-0813">Transport</keyword>
<evidence type="ECO:0000256" key="5">
    <source>
        <dbReference type="ARBA" id="ARBA00022741"/>
    </source>
</evidence>
<feature type="compositionally biased region" description="Polar residues" evidence="9">
    <location>
        <begin position="1"/>
        <end position="16"/>
    </location>
</feature>
<gene>
    <name evidence="13" type="primary">msbA_1</name>
    <name evidence="13" type="ORF">TM5383_01020</name>
</gene>
<evidence type="ECO:0000256" key="6">
    <source>
        <dbReference type="ARBA" id="ARBA00022840"/>
    </source>
</evidence>
<dbReference type="Gene3D" id="1.20.1560.10">
    <property type="entry name" value="ABC transporter type 1, transmembrane domain"/>
    <property type="match status" value="1"/>
</dbReference>
<feature type="transmembrane region" description="Helical" evidence="10">
    <location>
        <begin position="287"/>
        <end position="309"/>
    </location>
</feature>
<dbReference type="PROSITE" id="PS00211">
    <property type="entry name" value="ABC_TRANSPORTER_1"/>
    <property type="match status" value="1"/>
</dbReference>
<dbReference type="STRING" id="340021.TM5383_01020"/>
<feature type="transmembrane region" description="Helical" evidence="10">
    <location>
        <begin position="201"/>
        <end position="223"/>
    </location>
</feature>
<keyword evidence="4 10" id="KW-0812">Transmembrane</keyword>
<keyword evidence="6 13" id="KW-0067">ATP-binding</keyword>
<dbReference type="InterPro" id="IPR039421">
    <property type="entry name" value="Type_1_exporter"/>
</dbReference>
<evidence type="ECO:0000256" key="7">
    <source>
        <dbReference type="ARBA" id="ARBA00022989"/>
    </source>
</evidence>
<dbReference type="SMART" id="SM00382">
    <property type="entry name" value="AAA"/>
    <property type="match status" value="1"/>
</dbReference>
<feature type="compositionally biased region" description="Low complexity" evidence="9">
    <location>
        <begin position="20"/>
        <end position="31"/>
    </location>
</feature>
<dbReference type="Gene3D" id="3.40.50.300">
    <property type="entry name" value="P-loop containing nucleotide triphosphate hydrolases"/>
    <property type="match status" value="1"/>
</dbReference>
<dbReference type="GO" id="GO:0016887">
    <property type="term" value="F:ATP hydrolysis activity"/>
    <property type="evidence" value="ECO:0007669"/>
    <property type="project" value="InterPro"/>
</dbReference>
<evidence type="ECO:0000259" key="12">
    <source>
        <dbReference type="PROSITE" id="PS50929"/>
    </source>
</evidence>
<dbReference type="EMBL" id="CYSF01000006">
    <property type="protein sequence ID" value="CUH83818.1"/>
    <property type="molecule type" value="Genomic_DNA"/>
</dbReference>
<keyword evidence="14" id="KW-1185">Reference proteome</keyword>
<sequence>MNATPENTAAQDTPVAQNDAAPLPAASASASEENDGLDGASSRVLLLWLWHGYLKQYIGWLVLAIALMAIEGGMLGAMSWMMQPMFDQVFVAGTPGAIWWVGAAFLGIFTLRGVSSIGQKALLAYISQKSAAKLRTDMLAHLMRQDGGFHQAHPPGFLIQRVQGDVEAINQVWGVVITGAGRDLMALIILLGVALGTDWQWTLVACVGIPLLVLPSQLVQGFVRRRSRQARDLSARLSTRLDEVFHGMVPVKLNRLEDYQSDRYGKLTDDLVTAQVRARIGEAAIPGLIDVMAGIGFLGVLVFGGAEIASGEKTVGQFMTFFTAIGFAFEPLRRLGGISATWQSAAAAIERIKELLDTQPRLTSPAKPVAAPKGMPNVELENVRLSYGDTEVLRGATLTAPAGKTTALVGASGAGKSTIFNLLTRLVDPKAGAVKVGGVKTQDMTLSDLRGLFSVVTQDAALFDETLRENILLGRNDVSDAELKRALDAAHVSDFLAKLPQGLDTPVGPRGSALSGGQRQRVAIARALLRNNPVLLLDEATSALDAQSEKVVQDALDRLASNRTTLVIAHRLSTVRNADKIVVMDKGQVVDEGTHDELLGRGGIYADLHQLQFKTDGPTADKIAQERAGRRRKSSAAKSKGSDDHGETTLLSRISRRLFGR</sequence>
<keyword evidence="5" id="KW-0547">Nucleotide-binding</keyword>
<feature type="transmembrane region" description="Helical" evidence="10">
    <location>
        <begin position="172"/>
        <end position="195"/>
    </location>
</feature>
<feature type="transmembrane region" description="Helical" evidence="10">
    <location>
        <begin position="57"/>
        <end position="77"/>
    </location>
</feature>
<evidence type="ECO:0000256" key="3">
    <source>
        <dbReference type="ARBA" id="ARBA00022475"/>
    </source>
</evidence>
<dbReference type="GO" id="GO:0005886">
    <property type="term" value="C:plasma membrane"/>
    <property type="evidence" value="ECO:0007669"/>
    <property type="project" value="UniProtKB-SubCell"/>
</dbReference>
<accession>A0A0P1GNJ5</accession>
<dbReference type="PROSITE" id="PS50893">
    <property type="entry name" value="ABC_TRANSPORTER_2"/>
    <property type="match status" value="1"/>
</dbReference>
<comment type="subcellular location">
    <subcellularLocation>
        <location evidence="1">Cell membrane</location>
        <topology evidence="1">Multi-pass membrane protein</topology>
    </subcellularLocation>
</comment>
<evidence type="ECO:0000256" key="10">
    <source>
        <dbReference type="SAM" id="Phobius"/>
    </source>
</evidence>
<dbReference type="PROSITE" id="PS50929">
    <property type="entry name" value="ABC_TM1F"/>
    <property type="match status" value="1"/>
</dbReference>
<feature type="region of interest" description="Disordered" evidence="9">
    <location>
        <begin position="1"/>
        <end position="36"/>
    </location>
</feature>
<dbReference type="Pfam" id="PF00664">
    <property type="entry name" value="ABC_membrane"/>
    <property type="match status" value="1"/>
</dbReference>
<dbReference type="Pfam" id="PF00005">
    <property type="entry name" value="ABC_tran"/>
    <property type="match status" value="1"/>
</dbReference>
<dbReference type="InterPro" id="IPR011527">
    <property type="entry name" value="ABC1_TM_dom"/>
</dbReference>
<name>A0A0P1GNJ5_9RHOB</name>
<evidence type="ECO:0000256" key="8">
    <source>
        <dbReference type="ARBA" id="ARBA00023136"/>
    </source>
</evidence>
<dbReference type="InterPro" id="IPR017871">
    <property type="entry name" value="ABC_transporter-like_CS"/>
</dbReference>
<dbReference type="GO" id="GO:0015421">
    <property type="term" value="F:ABC-type oligopeptide transporter activity"/>
    <property type="evidence" value="ECO:0007669"/>
    <property type="project" value="TreeGrafter"/>
</dbReference>
<dbReference type="PANTHER" id="PTHR43394">
    <property type="entry name" value="ATP-DEPENDENT PERMEASE MDL1, MITOCHONDRIAL"/>
    <property type="match status" value="1"/>
</dbReference>
<dbReference type="Proteomes" id="UP000051681">
    <property type="component" value="Unassembled WGS sequence"/>
</dbReference>
<dbReference type="InterPro" id="IPR036640">
    <property type="entry name" value="ABC1_TM_sf"/>
</dbReference>
<proteinExistence type="predicted"/>
<keyword evidence="7 10" id="KW-1133">Transmembrane helix</keyword>
<dbReference type="SUPFAM" id="SSF90123">
    <property type="entry name" value="ABC transporter transmembrane region"/>
    <property type="match status" value="1"/>
</dbReference>
<dbReference type="EC" id="3.6.3.-" evidence="13"/>
<dbReference type="InterPro" id="IPR003593">
    <property type="entry name" value="AAA+_ATPase"/>
</dbReference>
<dbReference type="CDD" id="cd18552">
    <property type="entry name" value="ABC_6TM_MsbA_like"/>
    <property type="match status" value="1"/>
</dbReference>